<evidence type="ECO:0000313" key="2">
    <source>
        <dbReference type="Proteomes" id="UP000823674"/>
    </source>
</evidence>
<dbReference type="EMBL" id="JADBGQ010000002">
    <property type="protein sequence ID" value="KAG5410639.1"/>
    <property type="molecule type" value="Genomic_DNA"/>
</dbReference>
<evidence type="ECO:0000313" key="1">
    <source>
        <dbReference type="EMBL" id="KAG5410639.1"/>
    </source>
</evidence>
<proteinExistence type="predicted"/>
<name>A0ABQ7NLJ5_BRACM</name>
<organism evidence="1 2">
    <name type="scientific">Brassica rapa subsp. trilocularis</name>
    <dbReference type="NCBI Taxonomy" id="1813537"/>
    <lineage>
        <taxon>Eukaryota</taxon>
        <taxon>Viridiplantae</taxon>
        <taxon>Streptophyta</taxon>
        <taxon>Embryophyta</taxon>
        <taxon>Tracheophyta</taxon>
        <taxon>Spermatophyta</taxon>
        <taxon>Magnoliopsida</taxon>
        <taxon>eudicotyledons</taxon>
        <taxon>Gunneridae</taxon>
        <taxon>Pentapetalae</taxon>
        <taxon>rosids</taxon>
        <taxon>malvids</taxon>
        <taxon>Brassicales</taxon>
        <taxon>Brassicaceae</taxon>
        <taxon>Brassiceae</taxon>
        <taxon>Brassica</taxon>
    </lineage>
</organism>
<comment type="caution">
    <text evidence="1">The sequence shown here is derived from an EMBL/GenBank/DDBJ whole genome shotgun (WGS) entry which is preliminary data.</text>
</comment>
<dbReference type="Proteomes" id="UP000823674">
    <property type="component" value="Chromosome A02"/>
</dbReference>
<keyword evidence="2" id="KW-1185">Reference proteome</keyword>
<accession>A0ABQ7NLJ5</accession>
<gene>
    <name evidence="1" type="primary">A02p034090.1_BraROA</name>
    <name evidence="1" type="ORF">IGI04_006958</name>
</gene>
<reference evidence="1 2" key="1">
    <citation type="submission" date="2021-03" db="EMBL/GenBank/DDBJ databases">
        <authorList>
            <person name="King G.J."/>
            <person name="Bancroft I."/>
            <person name="Baten A."/>
            <person name="Bloomfield J."/>
            <person name="Borpatragohain P."/>
            <person name="He Z."/>
            <person name="Irish N."/>
            <person name="Irwin J."/>
            <person name="Liu K."/>
            <person name="Mauleon R.P."/>
            <person name="Moore J."/>
            <person name="Morris R."/>
            <person name="Ostergaard L."/>
            <person name="Wang B."/>
            <person name="Wells R."/>
        </authorList>
    </citation>
    <scope>NUCLEOTIDE SEQUENCE [LARGE SCALE GENOMIC DNA]</scope>
    <source>
        <strain evidence="1">R-o-18</strain>
        <tissue evidence="1">Leaf</tissue>
    </source>
</reference>
<protein>
    <submittedName>
        <fullName evidence="1">Uncharacterized protein</fullName>
    </submittedName>
</protein>
<sequence>MKDHTQKSSNSVGTKIRTVDFRLNKQGKKTLNFLEVPDYLPEPTKKLILFRIRVRTLRSLQKMIKALAARSVNEFRMIDNPGRFKDDIGAVIWLFPGSELDMRGDRFSIFREFKSVCKIWLNSYGTIYRDRKNRLRLSSLDYPPRF</sequence>